<gene>
    <name evidence="2" type="primary">recD2_47</name>
    <name evidence="2" type="ORF">SDC9_114328</name>
</gene>
<dbReference type="GO" id="GO:0003678">
    <property type="term" value="F:DNA helicase activity"/>
    <property type="evidence" value="ECO:0007669"/>
    <property type="project" value="UniProtKB-EC"/>
</dbReference>
<dbReference type="EMBL" id="VSSQ01021669">
    <property type="protein sequence ID" value="MPM67406.1"/>
    <property type="molecule type" value="Genomic_DNA"/>
</dbReference>
<name>A0A645BPU7_9ZZZZ</name>
<dbReference type="Gene3D" id="3.40.50.300">
    <property type="entry name" value="P-loop containing nucleotide triphosphate hydrolases"/>
    <property type="match status" value="3"/>
</dbReference>
<reference evidence="2" key="1">
    <citation type="submission" date="2019-08" db="EMBL/GenBank/DDBJ databases">
        <authorList>
            <person name="Kucharzyk K."/>
            <person name="Murdoch R.W."/>
            <person name="Higgins S."/>
            <person name="Loffler F."/>
        </authorList>
    </citation>
    <scope>NUCLEOTIDE SEQUENCE</scope>
</reference>
<proteinExistence type="predicted"/>
<sequence length="324" mass="37288">MEYVYSGEGNRLLLIGDTAQLPPVQQEFSPALDEKTIESFFFEAVTCTLTQIVRQSEKSGILVNATLLRNALQNGNTDDFPKLNVTAFDDVKRITGTELIDEISSAYNRDGMEETIVISRSNKRVNAYNMGIRNTVLYREEELSTGDLLMITKNNYHWADGIENVEFLANGEFVEVVRVRRQETMYGFRFCNVLLRHKDYGVEFEAKINLDSLHTEVPGLTREQNEQLFAAVMEDYADISRKSARYKKVKENPYFNALLVKYGYAVTCHKAQGGEWKNVFLDLGYINKSYMGDNFYRWLYTSITRSSQMLYLVNLTNDFIEGNK</sequence>
<organism evidence="2">
    <name type="scientific">bioreactor metagenome</name>
    <dbReference type="NCBI Taxonomy" id="1076179"/>
    <lineage>
        <taxon>unclassified sequences</taxon>
        <taxon>metagenomes</taxon>
        <taxon>ecological metagenomes</taxon>
    </lineage>
</organism>
<dbReference type="InterPro" id="IPR027785">
    <property type="entry name" value="UvrD-like_helicase_C"/>
</dbReference>
<dbReference type="CDD" id="cd18809">
    <property type="entry name" value="SF1_C_RecD"/>
    <property type="match status" value="1"/>
</dbReference>
<dbReference type="InterPro" id="IPR027417">
    <property type="entry name" value="P-loop_NTPase"/>
</dbReference>
<accession>A0A645BPU7</accession>
<keyword evidence="2" id="KW-0067">ATP-binding</keyword>
<dbReference type="Gene3D" id="2.30.30.940">
    <property type="match status" value="1"/>
</dbReference>
<dbReference type="AlphaFoldDB" id="A0A645BPU7"/>
<evidence type="ECO:0000259" key="1">
    <source>
        <dbReference type="Pfam" id="PF13538"/>
    </source>
</evidence>
<keyword evidence="2" id="KW-0347">Helicase</keyword>
<dbReference type="Pfam" id="PF13538">
    <property type="entry name" value="UvrD_C_2"/>
    <property type="match status" value="1"/>
</dbReference>
<keyword evidence="2" id="KW-0547">Nucleotide-binding</keyword>
<keyword evidence="2" id="KW-0378">Hydrolase</keyword>
<dbReference type="SUPFAM" id="SSF52540">
    <property type="entry name" value="P-loop containing nucleoside triphosphate hydrolases"/>
    <property type="match status" value="1"/>
</dbReference>
<protein>
    <submittedName>
        <fullName evidence="2">ATP-dependent RecD-like DNA helicase</fullName>
        <ecNumber evidence="2">3.6.4.12</ecNumber>
    </submittedName>
</protein>
<feature type="domain" description="UvrD-like helicase C-terminal" evidence="1">
    <location>
        <begin position="262"/>
        <end position="313"/>
    </location>
</feature>
<dbReference type="GO" id="GO:0016787">
    <property type="term" value="F:hydrolase activity"/>
    <property type="evidence" value="ECO:0007669"/>
    <property type="project" value="UniProtKB-KW"/>
</dbReference>
<evidence type="ECO:0000313" key="2">
    <source>
        <dbReference type="EMBL" id="MPM67406.1"/>
    </source>
</evidence>
<dbReference type="EC" id="3.6.4.12" evidence="2"/>
<comment type="caution">
    <text evidence="2">The sequence shown here is derived from an EMBL/GenBank/DDBJ whole genome shotgun (WGS) entry which is preliminary data.</text>
</comment>